<sequence>MLRRVVIYERASGVCLFSESWGQWKGDQSRGKICGLVQFFYQLAREIENDGEVSRVTFQESAKIDRPRSSAPFHSRFASLPARASKRSGGTPSMGFTDSHGLNMTCADHEQLVAAVFYEDDPDVLLMQNLANQVLEKFTEKYQTQIDGMASIFDNATKIPDFVVDEDAVMAAFLGFSEAIENLRRNS</sequence>
<proteinExistence type="predicted"/>
<name>A0A0H5RA00_9EUKA</name>
<reference evidence="1" key="1">
    <citation type="submission" date="2015-04" db="EMBL/GenBank/DDBJ databases">
        <title>The genome sequence of the plant pathogenic Rhizarian Plasmodiophora brassicae reveals insights in its biotrophic life cycle and the origin of chitin synthesis.</title>
        <authorList>
            <person name="Schwelm A."/>
            <person name="Fogelqvist J."/>
            <person name="Knaust A."/>
            <person name="Julke S."/>
            <person name="Lilja T."/>
            <person name="Dhandapani V."/>
            <person name="Bonilla-Rosso G."/>
            <person name="Karlsson M."/>
            <person name="Shevchenko A."/>
            <person name="Choi S.R."/>
            <person name="Kim H.G."/>
            <person name="Park J.Y."/>
            <person name="Lim Y.P."/>
            <person name="Ludwig-Muller J."/>
            <person name="Dixelius C."/>
        </authorList>
    </citation>
    <scope>NUCLEOTIDE SEQUENCE</scope>
    <source>
        <tissue evidence="1">Potato root galls</tissue>
    </source>
</reference>
<dbReference type="AlphaFoldDB" id="A0A0H5RA00"/>
<evidence type="ECO:0000313" key="1">
    <source>
        <dbReference type="EMBL" id="CRZ10965.1"/>
    </source>
</evidence>
<dbReference type="EMBL" id="HACM01010523">
    <property type="protein sequence ID" value="CRZ10965.1"/>
    <property type="molecule type" value="Transcribed_RNA"/>
</dbReference>
<protein>
    <submittedName>
        <fullName evidence="1">Uncharacterized protein</fullName>
    </submittedName>
</protein>
<organism evidence="1">
    <name type="scientific">Spongospora subterranea</name>
    <dbReference type="NCBI Taxonomy" id="70186"/>
    <lineage>
        <taxon>Eukaryota</taxon>
        <taxon>Sar</taxon>
        <taxon>Rhizaria</taxon>
        <taxon>Endomyxa</taxon>
        <taxon>Phytomyxea</taxon>
        <taxon>Plasmodiophorida</taxon>
        <taxon>Plasmodiophoridae</taxon>
        <taxon>Spongospora</taxon>
    </lineage>
</organism>
<accession>A0A0H5RA00</accession>